<dbReference type="GO" id="GO:0003676">
    <property type="term" value="F:nucleic acid binding"/>
    <property type="evidence" value="ECO:0007669"/>
    <property type="project" value="InterPro"/>
</dbReference>
<dbReference type="Gene3D" id="3.30.420.10">
    <property type="entry name" value="Ribonuclease H-like superfamily/Ribonuclease H"/>
    <property type="match status" value="1"/>
</dbReference>
<dbReference type="InterPro" id="IPR036397">
    <property type="entry name" value="RNaseH_sf"/>
</dbReference>
<evidence type="ECO:0000313" key="3">
    <source>
        <dbReference type="Proteomes" id="UP000187609"/>
    </source>
</evidence>
<dbReference type="AlphaFoldDB" id="A0A1J6ICR1"/>
<keyword evidence="3" id="KW-1185">Reference proteome</keyword>
<gene>
    <name evidence="2" type="ORF">A4A49_54690</name>
</gene>
<sequence>MLLTNRESNWDRKITLTISWTKPCRGWYKLNIDGAYNKEKGIEDIGGVVRNEKGDWLIGFASNISVKNPVQEELMALYEGLCIANNRKLYPLEIETDATQVITFIRDGCKPYDSIINSCRLLLAQMGTVEMYHLFRQGNEVAHKLAKHGMSSLVSNKLAFWLYPPPFVLARMLADSVVKFVKKLFLLSIVEL</sequence>
<dbReference type="InterPro" id="IPR053151">
    <property type="entry name" value="RNase_H-like"/>
</dbReference>
<evidence type="ECO:0000259" key="1">
    <source>
        <dbReference type="Pfam" id="PF13456"/>
    </source>
</evidence>
<protein>
    <submittedName>
        <fullName evidence="2">Ribonuclease h protein</fullName>
    </submittedName>
</protein>
<dbReference type="InterPro" id="IPR044730">
    <property type="entry name" value="RNase_H-like_dom_plant"/>
</dbReference>
<dbReference type="SUPFAM" id="SSF53098">
    <property type="entry name" value="Ribonuclease H-like"/>
    <property type="match status" value="1"/>
</dbReference>
<dbReference type="InterPro" id="IPR012337">
    <property type="entry name" value="RNaseH-like_sf"/>
</dbReference>
<dbReference type="CDD" id="cd06222">
    <property type="entry name" value="RNase_H_like"/>
    <property type="match status" value="1"/>
</dbReference>
<name>A0A1J6ICR1_NICAT</name>
<dbReference type="PANTHER" id="PTHR47723:SF23">
    <property type="entry name" value="REVERSE TRANSCRIPTASE-LIKE PROTEIN"/>
    <property type="match status" value="1"/>
</dbReference>
<dbReference type="InterPro" id="IPR002156">
    <property type="entry name" value="RNaseH_domain"/>
</dbReference>
<dbReference type="GO" id="GO:0004523">
    <property type="term" value="F:RNA-DNA hybrid ribonuclease activity"/>
    <property type="evidence" value="ECO:0007669"/>
    <property type="project" value="InterPro"/>
</dbReference>
<dbReference type="PANTHER" id="PTHR47723">
    <property type="entry name" value="OS05G0353850 PROTEIN"/>
    <property type="match status" value="1"/>
</dbReference>
<dbReference type="Pfam" id="PF13456">
    <property type="entry name" value="RVT_3"/>
    <property type="match status" value="1"/>
</dbReference>
<dbReference type="Proteomes" id="UP000187609">
    <property type="component" value="Unassembled WGS sequence"/>
</dbReference>
<comment type="caution">
    <text evidence="2">The sequence shown here is derived from an EMBL/GenBank/DDBJ whole genome shotgun (WGS) entry which is preliminary data.</text>
</comment>
<dbReference type="Gramene" id="OIS98287">
    <property type="protein sequence ID" value="OIS98287"/>
    <property type="gene ID" value="A4A49_54690"/>
</dbReference>
<evidence type="ECO:0000313" key="2">
    <source>
        <dbReference type="EMBL" id="OIS98287.1"/>
    </source>
</evidence>
<reference evidence="2" key="1">
    <citation type="submission" date="2016-11" db="EMBL/GenBank/DDBJ databases">
        <title>The genome of Nicotiana attenuata.</title>
        <authorList>
            <person name="Xu S."/>
            <person name="Brockmoeller T."/>
            <person name="Gaquerel E."/>
            <person name="Navarro A."/>
            <person name="Kuhl H."/>
            <person name="Gase K."/>
            <person name="Ling Z."/>
            <person name="Zhou W."/>
            <person name="Kreitzer C."/>
            <person name="Stanke M."/>
            <person name="Tang H."/>
            <person name="Lyons E."/>
            <person name="Pandey P."/>
            <person name="Pandey S.P."/>
            <person name="Timmermann B."/>
            <person name="Baldwin I.T."/>
        </authorList>
    </citation>
    <scope>NUCLEOTIDE SEQUENCE [LARGE SCALE GENOMIC DNA]</scope>
    <source>
        <strain evidence="2">UT</strain>
    </source>
</reference>
<organism evidence="2 3">
    <name type="scientific">Nicotiana attenuata</name>
    <name type="common">Coyote tobacco</name>
    <dbReference type="NCBI Taxonomy" id="49451"/>
    <lineage>
        <taxon>Eukaryota</taxon>
        <taxon>Viridiplantae</taxon>
        <taxon>Streptophyta</taxon>
        <taxon>Embryophyta</taxon>
        <taxon>Tracheophyta</taxon>
        <taxon>Spermatophyta</taxon>
        <taxon>Magnoliopsida</taxon>
        <taxon>eudicotyledons</taxon>
        <taxon>Gunneridae</taxon>
        <taxon>Pentapetalae</taxon>
        <taxon>asterids</taxon>
        <taxon>lamiids</taxon>
        <taxon>Solanales</taxon>
        <taxon>Solanaceae</taxon>
        <taxon>Nicotianoideae</taxon>
        <taxon>Nicotianeae</taxon>
        <taxon>Nicotiana</taxon>
    </lineage>
</organism>
<feature type="domain" description="RNase H type-1" evidence="1">
    <location>
        <begin position="31"/>
        <end position="148"/>
    </location>
</feature>
<dbReference type="SMR" id="A0A1J6ICR1"/>
<accession>A0A1J6ICR1</accession>
<dbReference type="OMA" id="HCARECN"/>
<proteinExistence type="predicted"/>
<dbReference type="EMBL" id="MJEQ01037191">
    <property type="protein sequence ID" value="OIS98287.1"/>
    <property type="molecule type" value="Genomic_DNA"/>
</dbReference>